<sequence length="246" mass="27401">MNMKANDLDYVLVPLGLALIAAYHLWLLYRIIYQPTKTVIGINAINRRIWVETIMEDPAKNGILAVQTLRNNIMASTLLATAAVMLSTLIVVLMSSNSSTSNSNSFLRGQALVLALFGNKSYHILPFKFFAIILCFMLAFFFNLQSIRYYSHGSMLIGVPIMRQRGLGAAYASKYVVRVLNKAGYFWSLGMHTFYFSIPVFLWLFGPVPMIMSSSVLVATLYFLDSGNCMIGEGSGEAMNSMVNPE</sequence>
<keyword evidence="1" id="KW-0472">Membrane</keyword>
<feature type="transmembrane region" description="Helical" evidence="1">
    <location>
        <begin position="124"/>
        <end position="144"/>
    </location>
</feature>
<evidence type="ECO:0008006" key="4">
    <source>
        <dbReference type="Google" id="ProtNLM"/>
    </source>
</evidence>
<keyword evidence="1" id="KW-1133">Transmembrane helix</keyword>
<dbReference type="EMBL" id="JAMFTS010000003">
    <property type="protein sequence ID" value="KAJ4777126.1"/>
    <property type="molecule type" value="Genomic_DNA"/>
</dbReference>
<dbReference type="AlphaFoldDB" id="A0AAV8EBY4"/>
<name>A0AAV8EBY4_9POAL</name>
<feature type="transmembrane region" description="Helical" evidence="1">
    <location>
        <begin position="73"/>
        <end position="94"/>
    </location>
</feature>
<dbReference type="InterPro" id="IPR006747">
    <property type="entry name" value="DUF599"/>
</dbReference>
<dbReference type="PANTHER" id="PTHR31168:SF1">
    <property type="entry name" value="DUF599 FAMILY PROTEIN"/>
    <property type="match status" value="1"/>
</dbReference>
<keyword evidence="3" id="KW-1185">Reference proteome</keyword>
<accession>A0AAV8EBY4</accession>
<organism evidence="2 3">
    <name type="scientific">Rhynchospora pubera</name>
    <dbReference type="NCBI Taxonomy" id="906938"/>
    <lineage>
        <taxon>Eukaryota</taxon>
        <taxon>Viridiplantae</taxon>
        <taxon>Streptophyta</taxon>
        <taxon>Embryophyta</taxon>
        <taxon>Tracheophyta</taxon>
        <taxon>Spermatophyta</taxon>
        <taxon>Magnoliopsida</taxon>
        <taxon>Liliopsida</taxon>
        <taxon>Poales</taxon>
        <taxon>Cyperaceae</taxon>
        <taxon>Cyperoideae</taxon>
        <taxon>Rhynchosporeae</taxon>
        <taxon>Rhynchospora</taxon>
    </lineage>
</organism>
<dbReference type="PANTHER" id="PTHR31168">
    <property type="entry name" value="OS02G0292800 PROTEIN"/>
    <property type="match status" value="1"/>
</dbReference>
<evidence type="ECO:0000313" key="2">
    <source>
        <dbReference type="EMBL" id="KAJ4777126.1"/>
    </source>
</evidence>
<proteinExistence type="predicted"/>
<dbReference type="Proteomes" id="UP001140206">
    <property type="component" value="Chromosome 3"/>
</dbReference>
<feature type="transmembrane region" description="Helical" evidence="1">
    <location>
        <begin position="184"/>
        <end position="205"/>
    </location>
</feature>
<comment type="caution">
    <text evidence="2">The sequence shown here is derived from an EMBL/GenBank/DDBJ whole genome shotgun (WGS) entry which is preliminary data.</text>
</comment>
<evidence type="ECO:0000313" key="3">
    <source>
        <dbReference type="Proteomes" id="UP001140206"/>
    </source>
</evidence>
<dbReference type="Pfam" id="PF04654">
    <property type="entry name" value="DUF599"/>
    <property type="match status" value="1"/>
</dbReference>
<keyword evidence="1" id="KW-0812">Transmembrane</keyword>
<evidence type="ECO:0000256" key="1">
    <source>
        <dbReference type="SAM" id="Phobius"/>
    </source>
</evidence>
<feature type="transmembrane region" description="Helical" evidence="1">
    <location>
        <begin position="12"/>
        <end position="29"/>
    </location>
</feature>
<reference evidence="2" key="1">
    <citation type="submission" date="2022-08" db="EMBL/GenBank/DDBJ databases">
        <authorList>
            <person name="Marques A."/>
        </authorList>
    </citation>
    <scope>NUCLEOTIDE SEQUENCE</scope>
    <source>
        <strain evidence="2">RhyPub2mFocal</strain>
        <tissue evidence="2">Leaves</tissue>
    </source>
</reference>
<gene>
    <name evidence="2" type="ORF">LUZ62_061383</name>
</gene>
<protein>
    <recommendedName>
        <fullName evidence="4">DUF599 domain-containing protein</fullName>
    </recommendedName>
</protein>